<dbReference type="EMBL" id="VUNQ01000008">
    <property type="protein sequence ID" value="MSU00854.1"/>
    <property type="molecule type" value="Genomic_DNA"/>
</dbReference>
<comment type="caution">
    <text evidence="7">The sequence shown here is derived from an EMBL/GenBank/DDBJ whole genome shotgun (WGS) entry which is preliminary data.</text>
</comment>
<organism evidence="7 8">
    <name type="scientific">Tissierella pigra</name>
    <dbReference type="NCBI Taxonomy" id="2607614"/>
    <lineage>
        <taxon>Bacteria</taxon>
        <taxon>Bacillati</taxon>
        <taxon>Bacillota</taxon>
        <taxon>Tissierellia</taxon>
        <taxon>Tissierellales</taxon>
        <taxon>Tissierellaceae</taxon>
        <taxon>Tissierella</taxon>
    </lineage>
</organism>
<dbReference type="GO" id="GO:0140359">
    <property type="term" value="F:ABC-type transporter activity"/>
    <property type="evidence" value="ECO:0007669"/>
    <property type="project" value="InterPro"/>
</dbReference>
<dbReference type="PIRSF" id="PIRSF006648">
    <property type="entry name" value="DrrB"/>
    <property type="match status" value="1"/>
</dbReference>
<reference evidence="7 8" key="1">
    <citation type="submission" date="2019-09" db="EMBL/GenBank/DDBJ databases">
        <title>In-depth cultivation of the pig gut microbiome towards novel bacterial diversity and tailored functional studies.</title>
        <authorList>
            <person name="Wylensek D."/>
            <person name="Hitch T.C.A."/>
            <person name="Clavel T."/>
        </authorList>
    </citation>
    <scope>NUCLEOTIDE SEQUENCE [LARGE SCALE GENOMIC DNA]</scope>
    <source>
        <strain evidence="7 8">WCA3-693-APC-4?</strain>
    </source>
</reference>
<evidence type="ECO:0000256" key="2">
    <source>
        <dbReference type="ARBA" id="ARBA00022692"/>
    </source>
</evidence>
<feature type="transmembrane region" description="Helical" evidence="5">
    <location>
        <begin position="47"/>
        <end position="73"/>
    </location>
</feature>
<gene>
    <name evidence="7" type="ORF">FYJ83_05150</name>
</gene>
<dbReference type="RefSeq" id="WP_154439275.1">
    <property type="nucleotide sequence ID" value="NZ_JAHLPJ010000001.1"/>
</dbReference>
<evidence type="ECO:0000313" key="8">
    <source>
        <dbReference type="Proteomes" id="UP000469523"/>
    </source>
</evidence>
<dbReference type="InterPro" id="IPR013525">
    <property type="entry name" value="ABC2_TM"/>
</dbReference>
<keyword evidence="8" id="KW-1185">Reference proteome</keyword>
<dbReference type="InterPro" id="IPR000412">
    <property type="entry name" value="ABC_2_transport"/>
</dbReference>
<keyword evidence="3 5" id="KW-1133">Transmembrane helix</keyword>
<dbReference type="PROSITE" id="PS51012">
    <property type="entry name" value="ABC_TM2"/>
    <property type="match status" value="1"/>
</dbReference>
<sequence length="269" mass="29336">MKAFSIHFLFNLKSGLRDKELLLMNYIFPLGFYFVIGAIMPKLNPQYISILIPSMMIFNILVSTVLGMPNILVTSRNSGIFRSYKINGVSKLSMLAIPTVSTILHTIIVTAIILITAPILYNAELPVNILGLIIVFIASAITFSGLALLIGIIADSTSLTVILAQALFLPCMLIGGLMFPSSFLPESVGRFSKLLPTTYAMDAYEALVTKGSFSFSPIISLGLLMASGIISYYLSWYLFKLDNNNTSKSKGKIWAVGAILPFILGAIFL</sequence>
<dbReference type="PRINTS" id="PR00164">
    <property type="entry name" value="ABC2TRNSPORT"/>
</dbReference>
<dbReference type="Pfam" id="PF01061">
    <property type="entry name" value="ABC2_membrane"/>
    <property type="match status" value="1"/>
</dbReference>
<protein>
    <recommendedName>
        <fullName evidence="5">Transport permease protein</fullName>
    </recommendedName>
</protein>
<feature type="transmembrane region" description="Helical" evidence="5">
    <location>
        <begin position="21"/>
        <end position="41"/>
    </location>
</feature>
<proteinExistence type="inferred from homology"/>
<dbReference type="InterPro" id="IPR052902">
    <property type="entry name" value="ABC-2_transporter"/>
</dbReference>
<comment type="subcellular location">
    <subcellularLocation>
        <location evidence="5">Cell membrane</location>
        <topology evidence="5">Multi-pass membrane protein</topology>
    </subcellularLocation>
    <subcellularLocation>
        <location evidence="1">Membrane</location>
        <topology evidence="1">Multi-pass membrane protein</topology>
    </subcellularLocation>
</comment>
<evidence type="ECO:0000256" key="3">
    <source>
        <dbReference type="ARBA" id="ARBA00022989"/>
    </source>
</evidence>
<feature type="transmembrane region" description="Helical" evidence="5">
    <location>
        <begin position="94"/>
        <end position="121"/>
    </location>
</feature>
<evidence type="ECO:0000256" key="1">
    <source>
        <dbReference type="ARBA" id="ARBA00004141"/>
    </source>
</evidence>
<keyword evidence="4 5" id="KW-0472">Membrane</keyword>
<evidence type="ECO:0000256" key="4">
    <source>
        <dbReference type="ARBA" id="ARBA00023136"/>
    </source>
</evidence>
<dbReference type="InterPro" id="IPR047817">
    <property type="entry name" value="ABC2_TM_bact-type"/>
</dbReference>
<evidence type="ECO:0000259" key="6">
    <source>
        <dbReference type="PROSITE" id="PS51012"/>
    </source>
</evidence>
<dbReference type="PANTHER" id="PTHR43027:SF2">
    <property type="entry name" value="TRANSPORT PERMEASE PROTEIN"/>
    <property type="match status" value="1"/>
</dbReference>
<feature type="transmembrane region" description="Helical" evidence="5">
    <location>
        <begin position="251"/>
        <end position="268"/>
    </location>
</feature>
<feature type="domain" description="ABC transmembrane type-2" evidence="6">
    <location>
        <begin position="16"/>
        <end position="242"/>
    </location>
</feature>
<comment type="similarity">
    <text evidence="5">Belongs to the ABC-2 integral membrane protein family.</text>
</comment>
<evidence type="ECO:0000313" key="7">
    <source>
        <dbReference type="EMBL" id="MSU00854.1"/>
    </source>
</evidence>
<accession>A0A6N7XWC8</accession>
<feature type="transmembrane region" description="Helical" evidence="5">
    <location>
        <begin position="127"/>
        <end position="152"/>
    </location>
</feature>
<keyword evidence="2 5" id="KW-0812">Transmembrane</keyword>
<keyword evidence="5" id="KW-0813">Transport</keyword>
<keyword evidence="5" id="KW-1003">Cell membrane</keyword>
<dbReference type="GO" id="GO:0043190">
    <property type="term" value="C:ATP-binding cassette (ABC) transporter complex"/>
    <property type="evidence" value="ECO:0007669"/>
    <property type="project" value="InterPro"/>
</dbReference>
<dbReference type="Proteomes" id="UP000469523">
    <property type="component" value="Unassembled WGS sequence"/>
</dbReference>
<name>A0A6N7XWC8_9FIRM</name>
<evidence type="ECO:0000256" key="5">
    <source>
        <dbReference type="RuleBase" id="RU361157"/>
    </source>
</evidence>
<feature type="transmembrane region" description="Helical" evidence="5">
    <location>
        <begin position="159"/>
        <end position="179"/>
    </location>
</feature>
<feature type="transmembrane region" description="Helical" evidence="5">
    <location>
        <begin position="218"/>
        <end position="239"/>
    </location>
</feature>
<dbReference type="PANTHER" id="PTHR43027">
    <property type="entry name" value="DOXORUBICIN RESISTANCE ABC TRANSPORTER PERMEASE PROTEIN DRRC-RELATED"/>
    <property type="match status" value="1"/>
</dbReference>
<dbReference type="AlphaFoldDB" id="A0A6N7XWC8"/>